<dbReference type="RefSeq" id="WP_406649194.1">
    <property type="nucleotide sequence ID" value="NZ_CP123584.1"/>
</dbReference>
<gene>
    <name evidence="2" type="ORF">QEZ52_07815</name>
</gene>
<evidence type="ECO:0000313" key="3">
    <source>
        <dbReference type="Proteomes" id="UP001623232"/>
    </source>
</evidence>
<feature type="compositionally biased region" description="Gly residues" evidence="1">
    <location>
        <begin position="79"/>
        <end position="91"/>
    </location>
</feature>
<evidence type="ECO:0000313" key="2">
    <source>
        <dbReference type="EMBL" id="WZK90439.1"/>
    </source>
</evidence>
<feature type="region of interest" description="Disordered" evidence="1">
    <location>
        <begin position="72"/>
        <end position="91"/>
    </location>
</feature>
<accession>A0ABZ2XWG1</accession>
<sequence length="91" mass="9682">MAVSEDGLLRAASEAAQIWMPGAGALADLRAQITGQSRQVLDRMIDQLHEQSVKMLTPAVLRARTQPRHLIAWQSHNGGTPGRAGGTGPVC</sequence>
<dbReference type="Proteomes" id="UP001623232">
    <property type="component" value="Chromosome"/>
</dbReference>
<proteinExistence type="predicted"/>
<organism evidence="2 3">
    <name type="scientific">Aliisedimentitalea scapharcae</name>
    <dbReference type="NCBI Taxonomy" id="1524259"/>
    <lineage>
        <taxon>Bacteria</taxon>
        <taxon>Pseudomonadati</taxon>
        <taxon>Pseudomonadota</taxon>
        <taxon>Alphaproteobacteria</taxon>
        <taxon>Rhodobacterales</taxon>
        <taxon>Roseobacteraceae</taxon>
        <taxon>Aliisedimentitalea</taxon>
    </lineage>
</organism>
<keyword evidence="3" id="KW-1185">Reference proteome</keyword>
<evidence type="ECO:0000256" key="1">
    <source>
        <dbReference type="SAM" id="MobiDB-lite"/>
    </source>
</evidence>
<name>A0ABZ2XWG1_9RHOB</name>
<dbReference type="EMBL" id="CP123584">
    <property type="protein sequence ID" value="WZK90439.1"/>
    <property type="molecule type" value="Genomic_DNA"/>
</dbReference>
<reference evidence="2 3" key="1">
    <citation type="submission" date="2023-04" db="EMBL/GenBank/DDBJ databases">
        <title>Complete genome sequence of Alisedimentitalea scapharcae.</title>
        <authorList>
            <person name="Rong J.-C."/>
            <person name="Yi M.-L."/>
            <person name="Zhao Q."/>
        </authorList>
    </citation>
    <scope>NUCLEOTIDE SEQUENCE [LARGE SCALE GENOMIC DNA]</scope>
    <source>
        <strain evidence="2 3">KCTC 42119</strain>
    </source>
</reference>
<protein>
    <submittedName>
        <fullName evidence="2">Uncharacterized protein</fullName>
    </submittedName>
</protein>